<dbReference type="STRING" id="937775.Metlim_2989"/>
<dbReference type="HOGENOM" id="CLU_031943_0_0_2"/>
<sequence>MRYNKQLLAAALTLLLLITVHAAAATGEGVGWYSIHCNVDGADVYFDGTYKGQINSGVLSVGVYTTGTPYSTITVQKSGYYTASTSLPATPPAGETSDVYITLNPMASPTQSEYGSLYISTNPTGARVHINDIYQGLSPLTISGLRAGSCRVEAEYNGYQNAETDVYVTAGTIQNVYLTLQSPGSISVTSNPTDAFVSLNGQIVGRTPYVITGLSTETVEISVTKNGYYNWKQSVNVYDGGQVSVHATLESIDQSQEILVTSDPAGAKIHLDGIYKGETMAGQPFPIGDVAAGPHTLSLTLDDYPNYITNVNIVRGGEPVIINAVMGESPSSQNTGSLQVTSTPPGAMIYLDNIYTGLVTPSTVTAVNPGQHTVTLRLSGYQDAISKITATAGETEPLTIGLAPESSQTSDTPSVIPTAITPGFGFLPAFAAFMAVCIIITLRRRRED</sequence>
<dbReference type="PANTHER" id="PTHR36194">
    <property type="entry name" value="S-LAYER-LIKE PROTEIN"/>
    <property type="match status" value="1"/>
</dbReference>
<evidence type="ECO:0000256" key="1">
    <source>
        <dbReference type="SAM" id="Phobius"/>
    </source>
</evidence>
<dbReference type="RefSeq" id="WP_004079740.1">
    <property type="nucleotide sequence ID" value="NZ_CM001436.1"/>
</dbReference>
<reference evidence="3 4" key="1">
    <citation type="submission" date="2011-10" db="EMBL/GenBank/DDBJ databases">
        <title>The Improved High-Quality Draft genome of Methanoplanus limicola DSM 2279.</title>
        <authorList>
            <consortium name="US DOE Joint Genome Institute (JGI-PGF)"/>
            <person name="Lucas S."/>
            <person name="Copeland A."/>
            <person name="Lapidus A."/>
            <person name="Glavina del Rio T."/>
            <person name="Dalin E."/>
            <person name="Tice H."/>
            <person name="Bruce D."/>
            <person name="Goodwin L."/>
            <person name="Pitluck S."/>
            <person name="Peters L."/>
            <person name="Mikhailova N."/>
            <person name="Lu M."/>
            <person name="Kyrpides N."/>
            <person name="Mavromatis K."/>
            <person name="Ivanova N."/>
            <person name="Markowitz V."/>
            <person name="Cheng J.-F."/>
            <person name="Hugenholtz P."/>
            <person name="Woyke T."/>
            <person name="Wu D."/>
            <person name="Wirth R."/>
            <person name="Brambilla E.-M."/>
            <person name="Klenk H.-P."/>
            <person name="Eisen J.A."/>
        </authorList>
    </citation>
    <scope>NUCLEOTIDE SEQUENCE [LARGE SCALE GENOMIC DNA]</scope>
    <source>
        <strain evidence="3 4">DSM 2279</strain>
    </source>
</reference>
<dbReference type="InterPro" id="IPR013229">
    <property type="entry name" value="PEGA"/>
</dbReference>
<evidence type="ECO:0000313" key="4">
    <source>
        <dbReference type="Proteomes" id="UP000005741"/>
    </source>
</evidence>
<feature type="domain" description="PEGA" evidence="2">
    <location>
        <begin position="336"/>
        <end position="404"/>
    </location>
</feature>
<evidence type="ECO:0000259" key="2">
    <source>
        <dbReference type="Pfam" id="PF08308"/>
    </source>
</evidence>
<dbReference type="EMBL" id="CM001436">
    <property type="protein sequence ID" value="EHQ37021.1"/>
    <property type="molecule type" value="Genomic_DNA"/>
</dbReference>
<protein>
    <submittedName>
        <fullName evidence="3">PEGA domain protein</fullName>
    </submittedName>
</protein>
<keyword evidence="4" id="KW-1185">Reference proteome</keyword>
<name>H1YYU9_9EURY</name>
<gene>
    <name evidence="3" type="ORF">Metlim_2989</name>
</gene>
<dbReference type="PATRIC" id="fig|937775.9.peg.3344"/>
<feature type="domain" description="PEGA" evidence="2">
    <location>
        <begin position="257"/>
        <end position="316"/>
    </location>
</feature>
<dbReference type="Proteomes" id="UP000005741">
    <property type="component" value="Chromosome"/>
</dbReference>
<feature type="transmembrane region" description="Helical" evidence="1">
    <location>
        <begin position="423"/>
        <end position="442"/>
    </location>
</feature>
<dbReference type="InParanoid" id="H1YYU9"/>
<dbReference type="PANTHER" id="PTHR36194:SF1">
    <property type="entry name" value="S-LAYER-LIKE PROTEIN"/>
    <property type="match status" value="1"/>
</dbReference>
<dbReference type="AlphaFoldDB" id="H1YYU9"/>
<accession>H1YYU9</accession>
<keyword evidence="1" id="KW-0812">Transmembrane</keyword>
<organism evidence="3 4">
    <name type="scientific">Methanoplanus limicola DSM 2279</name>
    <dbReference type="NCBI Taxonomy" id="937775"/>
    <lineage>
        <taxon>Archaea</taxon>
        <taxon>Methanobacteriati</taxon>
        <taxon>Methanobacteriota</taxon>
        <taxon>Stenosarchaea group</taxon>
        <taxon>Methanomicrobia</taxon>
        <taxon>Methanomicrobiales</taxon>
        <taxon>Methanomicrobiaceae</taxon>
        <taxon>Methanoplanus</taxon>
    </lineage>
</organism>
<feature type="domain" description="PEGA" evidence="2">
    <location>
        <begin position="115"/>
        <end position="181"/>
    </location>
</feature>
<feature type="domain" description="PEGA" evidence="2">
    <location>
        <begin position="184"/>
        <end position="251"/>
    </location>
</feature>
<dbReference type="OrthoDB" id="95942at2157"/>
<keyword evidence="1" id="KW-1133">Transmembrane helix</keyword>
<proteinExistence type="predicted"/>
<keyword evidence="1" id="KW-0472">Membrane</keyword>
<dbReference type="Pfam" id="PF08308">
    <property type="entry name" value="PEGA"/>
    <property type="match status" value="4"/>
</dbReference>
<evidence type="ECO:0000313" key="3">
    <source>
        <dbReference type="EMBL" id="EHQ37021.1"/>
    </source>
</evidence>